<dbReference type="EMBL" id="CM043795">
    <property type="protein sequence ID" value="KAI4818365.1"/>
    <property type="molecule type" value="Genomic_DNA"/>
</dbReference>
<reference evidence="1" key="1">
    <citation type="submission" date="2022-05" db="EMBL/GenBank/DDBJ databases">
        <title>Chromosome-level genome of Chaenocephalus aceratus.</title>
        <authorList>
            <person name="Park H."/>
        </authorList>
    </citation>
    <scope>NUCLEOTIDE SEQUENCE</scope>
    <source>
        <strain evidence="1">KU_202001</strain>
    </source>
</reference>
<evidence type="ECO:0000313" key="2">
    <source>
        <dbReference type="Proteomes" id="UP001057452"/>
    </source>
</evidence>
<dbReference type="Proteomes" id="UP001057452">
    <property type="component" value="Chromosome 11"/>
</dbReference>
<organism evidence="1 2">
    <name type="scientific">Chaenocephalus aceratus</name>
    <name type="common">Blackfin icefish</name>
    <name type="synonym">Chaenichthys aceratus</name>
    <dbReference type="NCBI Taxonomy" id="36190"/>
    <lineage>
        <taxon>Eukaryota</taxon>
        <taxon>Metazoa</taxon>
        <taxon>Chordata</taxon>
        <taxon>Craniata</taxon>
        <taxon>Vertebrata</taxon>
        <taxon>Euteleostomi</taxon>
        <taxon>Actinopterygii</taxon>
        <taxon>Neopterygii</taxon>
        <taxon>Teleostei</taxon>
        <taxon>Neoteleostei</taxon>
        <taxon>Acanthomorphata</taxon>
        <taxon>Eupercaria</taxon>
        <taxon>Perciformes</taxon>
        <taxon>Notothenioidei</taxon>
        <taxon>Channichthyidae</taxon>
        <taxon>Chaenocephalus</taxon>
    </lineage>
</organism>
<proteinExistence type="predicted"/>
<accession>A0ACB9WXG8</accession>
<evidence type="ECO:0000313" key="1">
    <source>
        <dbReference type="EMBL" id="KAI4818365.1"/>
    </source>
</evidence>
<protein>
    <submittedName>
        <fullName evidence="1">Uncharacterized protein</fullName>
    </submittedName>
</protein>
<sequence length="247" mass="26705">MADIRARKDAFLWTDDEVELLLRVALDYKTTKVQESFDWESCKSKYSDIGDTFQVQDPRTPTDKDFPHDASVITKVQFTAKIKHICSKYRQAVDTGRWSGQGRVVLLFFELCEEVWGGSPATCTISSGIETGDLEESSSGPSSSPSLEGSNDSPQPESSESNITSTIQDGFSLMRELIHAHPHTVAAVDMDNSSSGPAHCSSLQADLSLLGAGLLSHHGRLHTGSAADEPYTGEGIRPGVRGCAGEI</sequence>
<name>A0ACB9WXG8_CHAAC</name>
<comment type="caution">
    <text evidence="1">The sequence shown here is derived from an EMBL/GenBank/DDBJ whole genome shotgun (WGS) entry which is preliminary data.</text>
</comment>
<gene>
    <name evidence="1" type="ORF">KUCAC02_011708</name>
</gene>
<keyword evidence="2" id="KW-1185">Reference proteome</keyword>